<proteinExistence type="inferred from homology"/>
<dbReference type="InterPro" id="IPR013658">
    <property type="entry name" value="SGL"/>
</dbReference>
<keyword evidence="5" id="KW-1185">Reference proteome</keyword>
<dbReference type="PANTHER" id="PTHR47572:SF4">
    <property type="entry name" value="LACTONASE DRP35"/>
    <property type="match status" value="1"/>
</dbReference>
<comment type="similarity">
    <text evidence="1">Belongs to the SMP-30/CGR1 family.</text>
</comment>
<sequence>MGSFGRRGRIVESVTVTADTLVEGLTFPEGAQWHEGHLWFSDTHAGEVLAYDPATGALNTVAEVPGRPAGLGFLPDGRLLIASTRDRLVLCRDPGGALSVYADLSGIAVWHLTDMCVDRRGRAYVGNSGDDSTPPAPPRPADLAMVEPDGTVHAVATDMMFASGMVVTADGGTLVVAETRSTPGRLTAFTVEPDSSLAQRRVLAEFETGIAPEGLAIDAEDGIWVASPSGGEVLRVDAAGVVTDRLVVFDSHAVALGGADGRDLFVCTCETPIPEEAEAERSGAIRLLRVEVPATQY</sequence>
<dbReference type="Proteomes" id="UP000199417">
    <property type="component" value="Unassembled WGS sequence"/>
</dbReference>
<dbReference type="AlphaFoldDB" id="A0A1G6M372"/>
<dbReference type="STRING" id="168276.SAMN05444580_10149"/>
<reference evidence="4 5" key="1">
    <citation type="submission" date="2016-10" db="EMBL/GenBank/DDBJ databases">
        <authorList>
            <person name="de Groot N.N."/>
        </authorList>
    </citation>
    <scope>NUCLEOTIDE SEQUENCE [LARGE SCALE GENOMIC DNA]</scope>
    <source>
        <strain evidence="4 5">JCM 11308</strain>
    </source>
</reference>
<dbReference type="EMBL" id="FNAB01000001">
    <property type="protein sequence ID" value="SDC49939.1"/>
    <property type="molecule type" value="Genomic_DNA"/>
</dbReference>
<dbReference type="InterPro" id="IPR011042">
    <property type="entry name" value="6-blade_b-propeller_TolB-like"/>
</dbReference>
<dbReference type="Pfam" id="PF08450">
    <property type="entry name" value="SGL"/>
    <property type="match status" value="1"/>
</dbReference>
<protein>
    <submittedName>
        <fullName evidence="4">Sugar lactone lactonase YvrE</fullName>
    </submittedName>
</protein>
<evidence type="ECO:0000259" key="3">
    <source>
        <dbReference type="Pfam" id="PF08450"/>
    </source>
</evidence>
<evidence type="ECO:0000313" key="4">
    <source>
        <dbReference type="EMBL" id="SDC49939.1"/>
    </source>
</evidence>
<name>A0A1G6M372_9NOCA</name>
<dbReference type="InterPro" id="IPR051262">
    <property type="entry name" value="SMP-30/CGR1_Lactonase"/>
</dbReference>
<keyword evidence="2" id="KW-0378">Hydrolase</keyword>
<dbReference type="GO" id="GO:0016787">
    <property type="term" value="F:hydrolase activity"/>
    <property type="evidence" value="ECO:0007669"/>
    <property type="project" value="UniProtKB-KW"/>
</dbReference>
<evidence type="ECO:0000256" key="2">
    <source>
        <dbReference type="ARBA" id="ARBA00022801"/>
    </source>
</evidence>
<dbReference type="Gene3D" id="2.120.10.30">
    <property type="entry name" value="TolB, C-terminal domain"/>
    <property type="match status" value="1"/>
</dbReference>
<gene>
    <name evidence="4" type="ORF">SAMN05444580_10149</name>
</gene>
<evidence type="ECO:0000256" key="1">
    <source>
        <dbReference type="ARBA" id="ARBA00008853"/>
    </source>
</evidence>
<evidence type="ECO:0000313" key="5">
    <source>
        <dbReference type="Proteomes" id="UP000199417"/>
    </source>
</evidence>
<accession>A0A1G6M372</accession>
<organism evidence="4 5">
    <name type="scientific">Rhodococcus tukisamuensis</name>
    <dbReference type="NCBI Taxonomy" id="168276"/>
    <lineage>
        <taxon>Bacteria</taxon>
        <taxon>Bacillati</taxon>
        <taxon>Actinomycetota</taxon>
        <taxon>Actinomycetes</taxon>
        <taxon>Mycobacteriales</taxon>
        <taxon>Nocardiaceae</taxon>
        <taxon>Rhodococcus</taxon>
    </lineage>
</organism>
<dbReference type="PANTHER" id="PTHR47572">
    <property type="entry name" value="LIPOPROTEIN-RELATED"/>
    <property type="match status" value="1"/>
</dbReference>
<dbReference type="SUPFAM" id="SSF63829">
    <property type="entry name" value="Calcium-dependent phosphotriesterase"/>
    <property type="match status" value="1"/>
</dbReference>
<feature type="domain" description="SMP-30/Gluconolactonase/LRE-like region" evidence="3">
    <location>
        <begin position="27"/>
        <end position="269"/>
    </location>
</feature>